<dbReference type="Pfam" id="PF07045">
    <property type="entry name" value="DUF1330"/>
    <property type="match status" value="1"/>
</dbReference>
<accession>A0A7W6CI27</accession>
<dbReference type="Gene3D" id="3.30.70.100">
    <property type="match status" value="1"/>
</dbReference>
<dbReference type="Proteomes" id="UP000548867">
    <property type="component" value="Unassembled WGS sequence"/>
</dbReference>
<dbReference type="AlphaFoldDB" id="A0A7W6CI27"/>
<dbReference type="PANTHER" id="PTHR41521">
    <property type="match status" value="1"/>
</dbReference>
<dbReference type="InterPro" id="IPR011008">
    <property type="entry name" value="Dimeric_a/b-barrel"/>
</dbReference>
<organism evidence="2 3">
    <name type="scientific">Novosphingobium sediminicola</name>
    <dbReference type="NCBI Taxonomy" id="563162"/>
    <lineage>
        <taxon>Bacteria</taxon>
        <taxon>Pseudomonadati</taxon>
        <taxon>Pseudomonadota</taxon>
        <taxon>Alphaproteobacteria</taxon>
        <taxon>Sphingomonadales</taxon>
        <taxon>Sphingomonadaceae</taxon>
        <taxon>Novosphingobium</taxon>
    </lineage>
</organism>
<dbReference type="PANTHER" id="PTHR41521:SF4">
    <property type="entry name" value="BLR0684 PROTEIN"/>
    <property type="match status" value="1"/>
</dbReference>
<reference evidence="2 3" key="1">
    <citation type="submission" date="2020-08" db="EMBL/GenBank/DDBJ databases">
        <title>Genomic Encyclopedia of Type Strains, Phase IV (KMG-IV): sequencing the most valuable type-strain genomes for metagenomic binning, comparative biology and taxonomic classification.</title>
        <authorList>
            <person name="Goeker M."/>
        </authorList>
    </citation>
    <scope>NUCLEOTIDE SEQUENCE [LARGE SCALE GENOMIC DNA]</scope>
    <source>
        <strain evidence="2 3">DSM 27057</strain>
    </source>
</reference>
<name>A0A7W6CI27_9SPHN</name>
<dbReference type="RefSeq" id="WP_183623466.1">
    <property type="nucleotide sequence ID" value="NZ_JACIDX010000003.1"/>
</dbReference>
<evidence type="ECO:0000259" key="1">
    <source>
        <dbReference type="Pfam" id="PF07045"/>
    </source>
</evidence>
<keyword evidence="3" id="KW-1185">Reference proteome</keyword>
<dbReference type="EMBL" id="JACIDX010000003">
    <property type="protein sequence ID" value="MBB3954170.1"/>
    <property type="molecule type" value="Genomic_DNA"/>
</dbReference>
<dbReference type="InterPro" id="IPR010753">
    <property type="entry name" value="DUF1330"/>
</dbReference>
<dbReference type="SUPFAM" id="SSF54909">
    <property type="entry name" value="Dimeric alpha+beta barrel"/>
    <property type="match status" value="1"/>
</dbReference>
<protein>
    <submittedName>
        <fullName evidence="2">Uncharacterized protein (DUF1330 family)</fullName>
    </submittedName>
</protein>
<comment type="caution">
    <text evidence="2">The sequence shown here is derived from an EMBL/GenBank/DDBJ whole genome shotgun (WGS) entry which is preliminary data.</text>
</comment>
<sequence>MTAYIWATVKSGEPEQFLAYARAAAQVAVGFGGEYIVRGLIDQVFEGDCEDAGRAVLIRFPDADAARAYMNSEGYKAAKALREGAGGSVNSRLVVAS</sequence>
<evidence type="ECO:0000313" key="3">
    <source>
        <dbReference type="Proteomes" id="UP000548867"/>
    </source>
</evidence>
<feature type="domain" description="DUF1330" evidence="1">
    <location>
        <begin position="2"/>
        <end position="86"/>
    </location>
</feature>
<proteinExistence type="predicted"/>
<evidence type="ECO:0000313" key="2">
    <source>
        <dbReference type="EMBL" id="MBB3954170.1"/>
    </source>
</evidence>
<gene>
    <name evidence="2" type="ORF">GGR38_001097</name>
</gene>